<dbReference type="EC" id="2.6.1.85" evidence="2"/>
<dbReference type="AlphaFoldDB" id="A0A6J4QKK9"/>
<dbReference type="Pfam" id="PF06094">
    <property type="entry name" value="GGACT"/>
    <property type="match status" value="1"/>
</dbReference>
<proteinExistence type="predicted"/>
<gene>
    <name evidence="2" type="ORF">AVDCRST_MAG64-4071</name>
</gene>
<dbReference type="InterPro" id="IPR009288">
    <property type="entry name" value="AIG2-like_dom"/>
</dbReference>
<dbReference type="InterPro" id="IPR011697">
    <property type="entry name" value="Peptidase_C26"/>
</dbReference>
<reference evidence="2" key="1">
    <citation type="submission" date="2020-02" db="EMBL/GenBank/DDBJ databases">
        <authorList>
            <person name="Meier V. D."/>
        </authorList>
    </citation>
    <scope>NUCLEOTIDE SEQUENCE</scope>
    <source>
        <strain evidence="2">AVDCRST_MAG64</strain>
    </source>
</reference>
<dbReference type="Gene3D" id="3.40.50.880">
    <property type="match status" value="1"/>
</dbReference>
<dbReference type="InterPro" id="IPR029062">
    <property type="entry name" value="Class_I_gatase-like"/>
</dbReference>
<dbReference type="InterPro" id="IPR044668">
    <property type="entry name" value="PuuD-like"/>
</dbReference>
<dbReference type="GO" id="GO:0016811">
    <property type="term" value="F:hydrolase activity, acting on carbon-nitrogen (but not peptide) bonds, in linear amides"/>
    <property type="evidence" value="ECO:0007669"/>
    <property type="project" value="InterPro"/>
</dbReference>
<dbReference type="EMBL" id="CADCUQ010000946">
    <property type="protein sequence ID" value="CAA9440034.1"/>
    <property type="molecule type" value="Genomic_DNA"/>
</dbReference>
<keyword evidence="2" id="KW-0032">Aminotransferase</keyword>
<dbReference type="Gene3D" id="3.10.490.10">
    <property type="entry name" value="Gamma-glutamyl cyclotransferase-like"/>
    <property type="match status" value="1"/>
</dbReference>
<sequence length="391" mass="42689">MKQLLFVYGTLMPGHAPACVSDLVARFEPVGRAAVRGYVYDLGHYPGLVLGDDGQVVGHLCELPNDDLLWRRLDAYEGFDPAAPAASLFRRVTAVATRLADGGRVDCQTYVYNRPVRPDRAIASGDWLNRHAAATPTAAATPAAAAAPNDERPMRRPIIGITADYRDDKPSRYDSAADYAKSVERAGGLPVILPFRTDLALVTEMADALDGVLFTGGNDLDPALYGEPWHPHAVPVDPVRQTFELALLAEVERRRMPALGVCLGCQLMNVHRGGSLVQFLPDVPRDDPLEHRHRGDDAYRHEVRVEPGTVLAAAVGRDRLTVNSRHKQAVRRVGRGLRPNAYSPDGLVEGVEDPTLPLFLAVQWHPENLTAAMPEHLAPFRLLVDRAAAAE</sequence>
<dbReference type="SUPFAM" id="SSF110857">
    <property type="entry name" value="Gamma-glutamyl cyclotransferase-like"/>
    <property type="match status" value="1"/>
</dbReference>
<evidence type="ECO:0000259" key="1">
    <source>
        <dbReference type="Pfam" id="PF06094"/>
    </source>
</evidence>
<keyword evidence="2" id="KW-0808">Transferase</keyword>
<dbReference type="InterPro" id="IPR013024">
    <property type="entry name" value="GGCT-like"/>
</dbReference>
<dbReference type="PROSITE" id="PS51273">
    <property type="entry name" value="GATASE_TYPE_1"/>
    <property type="match status" value="1"/>
</dbReference>
<dbReference type="PANTHER" id="PTHR43235:SF1">
    <property type="entry name" value="GLUTAMINE AMIDOTRANSFERASE PB2B2.05-RELATED"/>
    <property type="match status" value="1"/>
</dbReference>
<dbReference type="CDD" id="cd06661">
    <property type="entry name" value="GGCT_like"/>
    <property type="match status" value="1"/>
</dbReference>
<organism evidence="2">
    <name type="scientific">uncultured Phycisphaerae bacterium</name>
    <dbReference type="NCBI Taxonomy" id="904963"/>
    <lineage>
        <taxon>Bacteria</taxon>
        <taxon>Pseudomonadati</taxon>
        <taxon>Planctomycetota</taxon>
        <taxon>Phycisphaerae</taxon>
        <taxon>environmental samples</taxon>
    </lineage>
</organism>
<dbReference type="PANTHER" id="PTHR43235">
    <property type="entry name" value="GLUTAMINE AMIDOTRANSFERASE PB2B2.05-RELATED"/>
    <property type="match status" value="1"/>
</dbReference>
<dbReference type="GO" id="GO:0046820">
    <property type="term" value="F:4-amino-4-deoxychorismate synthase activity"/>
    <property type="evidence" value="ECO:0007669"/>
    <property type="project" value="UniProtKB-EC"/>
</dbReference>
<evidence type="ECO:0000313" key="2">
    <source>
        <dbReference type="EMBL" id="CAA9440034.1"/>
    </source>
</evidence>
<dbReference type="SUPFAM" id="SSF52317">
    <property type="entry name" value="Class I glutamine amidotransferase-like"/>
    <property type="match status" value="1"/>
</dbReference>
<dbReference type="CDD" id="cd01745">
    <property type="entry name" value="GATase1_2"/>
    <property type="match status" value="1"/>
</dbReference>
<accession>A0A6J4QKK9</accession>
<dbReference type="InterPro" id="IPR036568">
    <property type="entry name" value="GGCT-like_sf"/>
</dbReference>
<feature type="domain" description="Gamma-glutamylcyclotransferase AIG2-like" evidence="1">
    <location>
        <begin position="5"/>
        <end position="128"/>
    </location>
</feature>
<dbReference type="GO" id="GO:0005829">
    <property type="term" value="C:cytosol"/>
    <property type="evidence" value="ECO:0007669"/>
    <property type="project" value="TreeGrafter"/>
</dbReference>
<protein>
    <submittedName>
        <fullName evidence="2">Para-aminobenzoate synthase, amidotransferase component</fullName>
        <ecNumber evidence="2">2.6.1.85</ecNumber>
    </submittedName>
</protein>
<name>A0A6J4QKK9_9BACT</name>
<dbReference type="Pfam" id="PF07722">
    <property type="entry name" value="Peptidase_C26"/>
    <property type="match status" value="1"/>
</dbReference>